<protein>
    <submittedName>
        <fullName evidence="1">Uncharacterized protein</fullName>
    </submittedName>
</protein>
<organism evidence="1">
    <name type="scientific">marine metagenome</name>
    <dbReference type="NCBI Taxonomy" id="408172"/>
    <lineage>
        <taxon>unclassified sequences</taxon>
        <taxon>metagenomes</taxon>
        <taxon>ecological metagenomes</taxon>
    </lineage>
</organism>
<dbReference type="AlphaFoldDB" id="A0A381RNR0"/>
<reference evidence="1" key="1">
    <citation type="submission" date="2018-05" db="EMBL/GenBank/DDBJ databases">
        <authorList>
            <person name="Lanie J.A."/>
            <person name="Ng W.-L."/>
            <person name="Kazmierczak K.M."/>
            <person name="Andrzejewski T.M."/>
            <person name="Davidsen T.M."/>
            <person name="Wayne K.J."/>
            <person name="Tettelin H."/>
            <person name="Glass J.I."/>
            <person name="Rusch D."/>
            <person name="Podicherti R."/>
            <person name="Tsui H.-C.T."/>
            <person name="Winkler M.E."/>
        </authorList>
    </citation>
    <scope>NUCLEOTIDE SEQUENCE</scope>
</reference>
<name>A0A381RNR0_9ZZZZ</name>
<evidence type="ECO:0000313" key="1">
    <source>
        <dbReference type="EMBL" id="SUZ93516.1"/>
    </source>
</evidence>
<gene>
    <name evidence="1" type="ORF">METZ01_LOCUS46370</name>
</gene>
<accession>A0A381RNR0</accession>
<sequence>MLYFAGGVPNLFAGQGIPKTLLEQPIFAEDWPDRRTTKTVLSIPPIKKLLALFVEDPRQQVTIRYPGGDKGNAWALELREWLVALGIPSNYIVLEPGSGGQDRLLLLLEAGDT</sequence>
<dbReference type="EMBL" id="UINC01002153">
    <property type="protein sequence ID" value="SUZ93516.1"/>
    <property type="molecule type" value="Genomic_DNA"/>
</dbReference>
<proteinExistence type="predicted"/>